<comment type="similarity">
    <text evidence="3">Belongs to the CMP-NeuNAc synthase family.</text>
</comment>
<dbReference type="Bgee" id="108710695">
    <property type="expression patterns" value="Expressed in egg cell and 19 other cell types or tissues"/>
</dbReference>
<dbReference type="GO" id="GO:0006054">
    <property type="term" value="P:N-acetylneuraminate metabolic process"/>
    <property type="evidence" value="ECO:0007669"/>
    <property type="project" value="UniProtKB-UniPathway"/>
</dbReference>
<keyword evidence="6" id="KW-1185">Reference proteome</keyword>
<name>A0A1L8GVU4_XENLA</name>
<dbReference type="GeneID" id="108710695"/>
<evidence type="ECO:0000256" key="5">
    <source>
        <dbReference type="ARBA" id="ARBA00022695"/>
    </source>
</evidence>
<dbReference type="RefSeq" id="XP_018107307.1">
    <property type="nucleotide sequence ID" value="XM_018251818.2"/>
</dbReference>
<dbReference type="InterPro" id="IPR036412">
    <property type="entry name" value="HAD-like_sf"/>
</dbReference>
<dbReference type="SUPFAM" id="SSF56784">
    <property type="entry name" value="HAD-like"/>
    <property type="match status" value="1"/>
</dbReference>
<evidence type="ECO:0000256" key="4">
    <source>
        <dbReference type="ARBA" id="ARBA00012491"/>
    </source>
</evidence>
<dbReference type="OMA" id="FHGFVWR"/>
<dbReference type="CTD" id="108710695"/>
<dbReference type="Gene3D" id="3.90.550.10">
    <property type="entry name" value="Spore Coat Polysaccharide Biosynthesis Protein SpsA, Chain A"/>
    <property type="match status" value="1"/>
</dbReference>
<dbReference type="GO" id="GO:0008781">
    <property type="term" value="F:N-acylneuraminate cytidylyltransferase activity"/>
    <property type="evidence" value="ECO:0000318"/>
    <property type="project" value="GO_Central"/>
</dbReference>
<protein>
    <recommendedName>
        <fullName evidence="4">N-acylneuraminate cytidylyltransferase</fullName>
        <ecNumber evidence="4">2.7.7.43</ecNumber>
    </recommendedName>
</protein>
<dbReference type="InterPro" id="IPR003329">
    <property type="entry name" value="Cytidylyl_trans"/>
</dbReference>
<dbReference type="Proteomes" id="UP000186698">
    <property type="component" value="Chromosome 3L"/>
</dbReference>
<evidence type="ECO:0000313" key="8">
    <source>
        <dbReference type="Xenbase" id="XB-GENE-6486215"/>
    </source>
</evidence>
<dbReference type="Gene3D" id="3.40.50.1000">
    <property type="entry name" value="HAD superfamily/HAD-like"/>
    <property type="match status" value="1"/>
</dbReference>
<dbReference type="InterPro" id="IPR023214">
    <property type="entry name" value="HAD_sf"/>
</dbReference>
<keyword evidence="5 7" id="KW-0548">Nucleotidyltransferase</keyword>
<keyword evidence="5 7" id="KW-0808">Transferase</keyword>
<dbReference type="UniPathway" id="UPA00628"/>
<accession>A0A1L8GVU4</accession>
<reference evidence="7" key="1">
    <citation type="submission" date="2025-08" db="UniProtKB">
        <authorList>
            <consortium name="RefSeq"/>
        </authorList>
    </citation>
    <scope>IDENTIFICATION</scope>
    <source>
        <strain evidence="7">J_2021</strain>
        <tissue evidence="7">Erythrocytes</tissue>
    </source>
</reference>
<evidence type="ECO:0000313" key="6">
    <source>
        <dbReference type="Proteomes" id="UP000186698"/>
    </source>
</evidence>
<dbReference type="OrthoDB" id="10262032at2759"/>
<dbReference type="AGR" id="Xenbase:XB-GENE-6486215"/>
<dbReference type="Pfam" id="PF02348">
    <property type="entry name" value="CTP_transf_3"/>
    <property type="match status" value="1"/>
</dbReference>
<gene>
    <name evidence="7 8" type="primary">cmas.L</name>
</gene>
<evidence type="ECO:0000256" key="2">
    <source>
        <dbReference type="ARBA" id="ARBA00005141"/>
    </source>
</evidence>
<dbReference type="FunFam" id="3.40.50.1000:FF:000522">
    <property type="match status" value="1"/>
</dbReference>
<dbReference type="AlphaFoldDB" id="A0A1L8GVU4"/>
<dbReference type="KEGG" id="xla:108710695"/>
<evidence type="ECO:0000313" key="7">
    <source>
        <dbReference type="RefSeq" id="XP_018107307.1"/>
    </source>
</evidence>
<dbReference type="InterPro" id="IPR029044">
    <property type="entry name" value="Nucleotide-diphossugar_trans"/>
</dbReference>
<sequence>MADGERRRHLCALVLARGGSKGIPLKNIKDLAGRPLIAWVLRAARDCGGFDSVWVSTDNDDIEEVALEYGAKVHRRSPDVSKDTSSSLETIQEFLKHHPEVDIVGNIQATSPCLHPETLRKVIEMIRRDGYDSVFSVVRHHLFRWSDVSKSGGETKAENFNPNRRPRRQDWNGELYENGSFYFATKELIAQGKLQGGKIAYYEMKPEHSVDIDIDLDWPIAEQRVKRYGYYGKGNPKVVKLLVCNLDGCLTDGRVYVSRNHDLLSYSLKDLDGIQMLQRKEVEVRFVSERDLGSALLDTLKLPCKVETNVSDKKQVVEQWMEELGLSCWEQVAYMGCSYSDVQCLKLAGTSGVPYDACVEAKMTDCLVCKYSGGGGAIQEFAEYIEHSKESRKRKFYNNQES</sequence>
<dbReference type="EC" id="2.7.7.43" evidence="4"/>
<dbReference type="InterPro" id="IPR050793">
    <property type="entry name" value="CMP-NeuNAc_synthase"/>
</dbReference>
<dbReference type="STRING" id="8355.A0A1L8GVU4"/>
<dbReference type="CDD" id="cd02513">
    <property type="entry name" value="CMP-NeuAc_Synthase"/>
    <property type="match status" value="1"/>
</dbReference>
<proteinExistence type="inferred from homology"/>
<dbReference type="PaxDb" id="8355-A0A1L8GVU4"/>
<evidence type="ECO:0000256" key="3">
    <source>
        <dbReference type="ARBA" id="ARBA00010726"/>
    </source>
</evidence>
<dbReference type="PANTHER" id="PTHR21485:SF3">
    <property type="entry name" value="N-ACYLNEURAMINATE CYTIDYLYLTRANSFERASE"/>
    <property type="match status" value="1"/>
</dbReference>
<dbReference type="FunFam" id="3.90.550.10:FF:000074">
    <property type="entry name" value="N-acylneuraminate cytidylyltransferase A"/>
    <property type="match status" value="1"/>
</dbReference>
<dbReference type="PANTHER" id="PTHR21485">
    <property type="entry name" value="HAD SUPERFAMILY MEMBERS CMAS AND KDSC"/>
    <property type="match status" value="1"/>
</dbReference>
<dbReference type="Xenbase" id="XB-GENE-6486215">
    <property type="gene designation" value="cmas.L"/>
</dbReference>
<comment type="pathway">
    <text evidence="2">Amino-sugar metabolism; N-acetylneuraminate metabolism.</text>
</comment>
<evidence type="ECO:0000256" key="1">
    <source>
        <dbReference type="ARBA" id="ARBA00001862"/>
    </source>
</evidence>
<organism evidence="6 7">
    <name type="scientific">Xenopus laevis</name>
    <name type="common">African clawed frog</name>
    <dbReference type="NCBI Taxonomy" id="8355"/>
    <lineage>
        <taxon>Eukaryota</taxon>
        <taxon>Metazoa</taxon>
        <taxon>Chordata</taxon>
        <taxon>Craniata</taxon>
        <taxon>Vertebrata</taxon>
        <taxon>Euteleostomi</taxon>
        <taxon>Amphibia</taxon>
        <taxon>Batrachia</taxon>
        <taxon>Anura</taxon>
        <taxon>Pipoidea</taxon>
        <taxon>Pipidae</taxon>
        <taxon>Xenopodinae</taxon>
        <taxon>Xenopus</taxon>
        <taxon>Xenopus</taxon>
    </lineage>
</organism>
<comment type="catalytic activity">
    <reaction evidence="1">
        <text>an N-acylneuraminate + CTP = a CMP-N-acyl-beta-neuraminate + diphosphate</text>
        <dbReference type="Rhea" id="RHEA:11344"/>
        <dbReference type="ChEBI" id="CHEBI:33019"/>
        <dbReference type="ChEBI" id="CHEBI:37563"/>
        <dbReference type="ChEBI" id="CHEBI:60073"/>
        <dbReference type="ChEBI" id="CHEBI:68671"/>
        <dbReference type="EC" id="2.7.7.43"/>
    </reaction>
</comment>
<dbReference type="SUPFAM" id="SSF53448">
    <property type="entry name" value="Nucleotide-diphospho-sugar transferases"/>
    <property type="match status" value="1"/>
</dbReference>